<proteinExistence type="predicted"/>
<gene>
    <name evidence="2" type="ORF">HDA37_002572</name>
</gene>
<dbReference type="InterPro" id="IPR002575">
    <property type="entry name" value="Aminoglycoside_PTrfase"/>
</dbReference>
<evidence type="ECO:0000259" key="1">
    <source>
        <dbReference type="Pfam" id="PF01636"/>
    </source>
</evidence>
<organism evidence="2 3">
    <name type="scientific">Pseudonocardia alni</name>
    <name type="common">Amycolata alni</name>
    <dbReference type="NCBI Taxonomy" id="33907"/>
    <lineage>
        <taxon>Bacteria</taxon>
        <taxon>Bacillati</taxon>
        <taxon>Actinomycetota</taxon>
        <taxon>Actinomycetes</taxon>
        <taxon>Pseudonocardiales</taxon>
        <taxon>Pseudonocardiaceae</taxon>
        <taxon>Pseudonocardia</taxon>
    </lineage>
</organism>
<dbReference type="InterPro" id="IPR011009">
    <property type="entry name" value="Kinase-like_dom_sf"/>
</dbReference>
<evidence type="ECO:0000313" key="2">
    <source>
        <dbReference type="EMBL" id="NYG02287.1"/>
    </source>
</evidence>
<evidence type="ECO:0000313" key="3">
    <source>
        <dbReference type="Proteomes" id="UP000549695"/>
    </source>
</evidence>
<keyword evidence="2" id="KW-0808">Transferase</keyword>
<name>A0A852W066_PSEA5</name>
<dbReference type="Pfam" id="PF01636">
    <property type="entry name" value="APH"/>
    <property type="match status" value="1"/>
</dbReference>
<dbReference type="RefSeq" id="WP_179761214.1">
    <property type="nucleotide sequence ID" value="NZ_BAAAJZ010000001.1"/>
</dbReference>
<dbReference type="GeneID" id="98052328"/>
<dbReference type="SUPFAM" id="SSF56112">
    <property type="entry name" value="Protein kinase-like (PK-like)"/>
    <property type="match status" value="1"/>
</dbReference>
<dbReference type="AlphaFoldDB" id="A0A852W066"/>
<dbReference type="Proteomes" id="UP000549695">
    <property type="component" value="Unassembled WGS sequence"/>
</dbReference>
<keyword evidence="3" id="KW-1185">Reference proteome</keyword>
<comment type="caution">
    <text evidence="2">The sequence shown here is derived from an EMBL/GenBank/DDBJ whole genome shotgun (WGS) entry which is preliminary data.</text>
</comment>
<protein>
    <submittedName>
        <fullName evidence="2">Ser/Thr protein kinase RdoA (MazF antagonist)</fullName>
    </submittedName>
</protein>
<keyword evidence="2" id="KW-0418">Kinase</keyword>
<dbReference type="GO" id="GO:0016301">
    <property type="term" value="F:kinase activity"/>
    <property type="evidence" value="ECO:0007669"/>
    <property type="project" value="UniProtKB-KW"/>
</dbReference>
<feature type="domain" description="Aminoglycoside phosphotransferase" evidence="1">
    <location>
        <begin position="23"/>
        <end position="202"/>
    </location>
</feature>
<sequence>MGTEGRLRPPGLAAWPGLRITARLGGGHRGAVWAATDGSRRLVVHRSGRTPAALDWELDLTGELRAHGFRVPDVVPTGDGRRRCGAVVVRTWLDGDPPGPGDEAAIAAELRRLHALTSGRSQRPGFVGTVELLAGAVRGGDVDLTAMPSDVVAECRAAWAVVDGPVAVVHGDPGPGNIRVLDGRPGLLDWDECRVDRAVLDLDGGPGAAREVRRAVDAWEVAVCWTVEPGYARERLAALRAAP</sequence>
<accession>A0A852W066</accession>
<dbReference type="Gene3D" id="3.90.1200.10">
    <property type="match status" value="1"/>
</dbReference>
<reference evidence="2 3" key="1">
    <citation type="submission" date="2020-07" db="EMBL/GenBank/DDBJ databases">
        <title>Sequencing the genomes of 1000 actinobacteria strains.</title>
        <authorList>
            <person name="Klenk H.-P."/>
        </authorList>
    </citation>
    <scope>NUCLEOTIDE SEQUENCE [LARGE SCALE GENOMIC DNA]</scope>
    <source>
        <strain evidence="2 3">DSM 44749</strain>
    </source>
</reference>
<dbReference type="EMBL" id="JACCCZ010000001">
    <property type="protein sequence ID" value="NYG02287.1"/>
    <property type="molecule type" value="Genomic_DNA"/>
</dbReference>